<dbReference type="CDD" id="cd07377">
    <property type="entry name" value="WHTH_GntR"/>
    <property type="match status" value="1"/>
</dbReference>
<dbReference type="GO" id="GO:0003677">
    <property type="term" value="F:DNA binding"/>
    <property type="evidence" value="ECO:0007669"/>
    <property type="project" value="UniProtKB-KW"/>
</dbReference>
<accession>A0A366HBU2</accession>
<evidence type="ECO:0000256" key="3">
    <source>
        <dbReference type="ARBA" id="ARBA00023163"/>
    </source>
</evidence>
<dbReference type="GO" id="GO:0003700">
    <property type="term" value="F:DNA-binding transcription factor activity"/>
    <property type="evidence" value="ECO:0007669"/>
    <property type="project" value="InterPro"/>
</dbReference>
<sequence>MLLHLVQIAAMLPFSVQFQDNAPVSDQILQAVRKAMLTGQLQAGDTFPSVRVLSQELQISPTTAHKVVLQLKAAGYLAAQPGRGMVVTTPALPPLDDRLAQLSPACERLLQEAADLGLTFDQVLEALHRTHSPARDLLDAAGQG</sequence>
<dbReference type="PANTHER" id="PTHR38445:SF9">
    <property type="entry name" value="HTH-TYPE TRANSCRIPTIONAL REPRESSOR YTRA"/>
    <property type="match status" value="1"/>
</dbReference>
<gene>
    <name evidence="5" type="ORF">DES53_109259</name>
</gene>
<evidence type="ECO:0000259" key="4">
    <source>
        <dbReference type="PROSITE" id="PS50949"/>
    </source>
</evidence>
<reference evidence="5 6" key="1">
    <citation type="submission" date="2018-06" db="EMBL/GenBank/DDBJ databases">
        <title>Genomic Encyclopedia of Type Strains, Phase IV (KMG-IV): sequencing the most valuable type-strain genomes for metagenomic binning, comparative biology and taxonomic classification.</title>
        <authorList>
            <person name="Goeker M."/>
        </authorList>
    </citation>
    <scope>NUCLEOTIDE SEQUENCE [LARGE SCALE GENOMIC DNA]</scope>
    <source>
        <strain evidence="5 6">DSM 25532</strain>
    </source>
</reference>
<dbReference type="AlphaFoldDB" id="A0A366HBU2"/>
<feature type="domain" description="HTH gntR-type" evidence="4">
    <location>
        <begin position="22"/>
        <end position="90"/>
    </location>
</feature>
<dbReference type="SMART" id="SM00345">
    <property type="entry name" value="HTH_GNTR"/>
    <property type="match status" value="1"/>
</dbReference>
<evidence type="ECO:0000313" key="5">
    <source>
        <dbReference type="EMBL" id="RBP39831.1"/>
    </source>
</evidence>
<keyword evidence="1" id="KW-0805">Transcription regulation</keyword>
<dbReference type="SUPFAM" id="SSF46785">
    <property type="entry name" value="Winged helix' DNA-binding domain"/>
    <property type="match status" value="1"/>
</dbReference>
<dbReference type="Proteomes" id="UP000253426">
    <property type="component" value="Unassembled WGS sequence"/>
</dbReference>
<protein>
    <submittedName>
        <fullName evidence="5">GntR family transcriptional regulator</fullName>
    </submittedName>
</protein>
<dbReference type="OrthoDB" id="9804020at2"/>
<keyword evidence="2" id="KW-0238">DNA-binding</keyword>
<organism evidence="5 6">
    <name type="scientific">Roseimicrobium gellanilyticum</name>
    <dbReference type="NCBI Taxonomy" id="748857"/>
    <lineage>
        <taxon>Bacteria</taxon>
        <taxon>Pseudomonadati</taxon>
        <taxon>Verrucomicrobiota</taxon>
        <taxon>Verrucomicrobiia</taxon>
        <taxon>Verrucomicrobiales</taxon>
        <taxon>Verrucomicrobiaceae</taxon>
        <taxon>Roseimicrobium</taxon>
    </lineage>
</organism>
<dbReference type="PROSITE" id="PS50949">
    <property type="entry name" value="HTH_GNTR"/>
    <property type="match status" value="1"/>
</dbReference>
<dbReference type="PANTHER" id="PTHR38445">
    <property type="entry name" value="HTH-TYPE TRANSCRIPTIONAL REPRESSOR YTRA"/>
    <property type="match status" value="1"/>
</dbReference>
<comment type="caution">
    <text evidence="5">The sequence shown here is derived from an EMBL/GenBank/DDBJ whole genome shotgun (WGS) entry which is preliminary data.</text>
</comment>
<dbReference type="EMBL" id="QNRR01000009">
    <property type="protein sequence ID" value="RBP39831.1"/>
    <property type="molecule type" value="Genomic_DNA"/>
</dbReference>
<dbReference type="Pfam" id="PF00392">
    <property type="entry name" value="GntR"/>
    <property type="match status" value="1"/>
</dbReference>
<dbReference type="InterPro" id="IPR036388">
    <property type="entry name" value="WH-like_DNA-bd_sf"/>
</dbReference>
<keyword evidence="3" id="KW-0804">Transcription</keyword>
<evidence type="ECO:0000256" key="1">
    <source>
        <dbReference type="ARBA" id="ARBA00023015"/>
    </source>
</evidence>
<keyword evidence="6" id="KW-1185">Reference proteome</keyword>
<dbReference type="InterPro" id="IPR036390">
    <property type="entry name" value="WH_DNA-bd_sf"/>
</dbReference>
<proteinExistence type="predicted"/>
<evidence type="ECO:0000256" key="2">
    <source>
        <dbReference type="ARBA" id="ARBA00023125"/>
    </source>
</evidence>
<dbReference type="Gene3D" id="1.10.10.10">
    <property type="entry name" value="Winged helix-like DNA-binding domain superfamily/Winged helix DNA-binding domain"/>
    <property type="match status" value="1"/>
</dbReference>
<name>A0A366HBU2_9BACT</name>
<evidence type="ECO:0000313" key="6">
    <source>
        <dbReference type="Proteomes" id="UP000253426"/>
    </source>
</evidence>
<dbReference type="InterPro" id="IPR000524">
    <property type="entry name" value="Tscrpt_reg_HTH_GntR"/>
</dbReference>